<reference evidence="3 4" key="1">
    <citation type="submission" date="2023-03" db="EMBL/GenBank/DDBJ databases">
        <title>WGS of Gossypium arboreum.</title>
        <authorList>
            <person name="Yu D."/>
        </authorList>
    </citation>
    <scope>NUCLEOTIDE SEQUENCE [LARGE SCALE GENOMIC DNA]</scope>
    <source>
        <tissue evidence="3">Leaf</tissue>
    </source>
</reference>
<accession>A0ABR0N6F8</accession>
<evidence type="ECO:0000313" key="4">
    <source>
        <dbReference type="Proteomes" id="UP001358586"/>
    </source>
</evidence>
<dbReference type="Pfam" id="PF00931">
    <property type="entry name" value="NB-ARC"/>
    <property type="match status" value="1"/>
</dbReference>
<dbReference type="Gene3D" id="3.40.50.300">
    <property type="entry name" value="P-loop containing nucleotide triphosphate hydrolases"/>
    <property type="match status" value="1"/>
</dbReference>
<dbReference type="EMBL" id="JARKNE010000011">
    <property type="protein sequence ID" value="KAK5785950.1"/>
    <property type="molecule type" value="Genomic_DNA"/>
</dbReference>
<keyword evidence="4" id="KW-1185">Reference proteome</keyword>
<dbReference type="InterPro" id="IPR002182">
    <property type="entry name" value="NB-ARC"/>
</dbReference>
<dbReference type="InterPro" id="IPR027417">
    <property type="entry name" value="P-loop_NTPase"/>
</dbReference>
<evidence type="ECO:0000313" key="3">
    <source>
        <dbReference type="EMBL" id="KAK5785950.1"/>
    </source>
</evidence>
<gene>
    <name evidence="3" type="ORF">PVK06_040573</name>
</gene>
<dbReference type="SUPFAM" id="SSF52540">
    <property type="entry name" value="P-loop containing nucleoside triphosphate hydrolases"/>
    <property type="match status" value="1"/>
</dbReference>
<keyword evidence="1" id="KW-0611">Plant defense</keyword>
<dbReference type="Proteomes" id="UP001358586">
    <property type="component" value="Chromosome 11"/>
</dbReference>
<feature type="domain" description="NB-ARC" evidence="2">
    <location>
        <begin position="102"/>
        <end position="156"/>
    </location>
</feature>
<dbReference type="InterPro" id="IPR050905">
    <property type="entry name" value="Plant_NBS-LRR"/>
</dbReference>
<protein>
    <recommendedName>
        <fullName evidence="2">NB-ARC domain-containing protein</fullName>
    </recommendedName>
</protein>
<name>A0ABR0N6F8_GOSAR</name>
<dbReference type="PANTHER" id="PTHR33463">
    <property type="entry name" value="NB-ARC DOMAIN-CONTAINING PROTEIN-RELATED"/>
    <property type="match status" value="1"/>
</dbReference>
<sequence>MEALASKAAKYMVATTASQLSCVFKHGSKCENLWGKVEDLKCARQRVQQSVDEAKRNGKKIFNDVERVSYRPALEGISIRPVKEYEAFGSRSDAFNGAMAALEDDNVNVIGVYGMGGVGKTTLISEAAKHVKEKKLFDEVVFVAVKQTQNMVTFKTRLLRSDPGFGGTWNSFHRRPYGMQDLDDF</sequence>
<evidence type="ECO:0000256" key="1">
    <source>
        <dbReference type="ARBA" id="ARBA00022821"/>
    </source>
</evidence>
<evidence type="ECO:0000259" key="2">
    <source>
        <dbReference type="Pfam" id="PF00931"/>
    </source>
</evidence>
<proteinExistence type="predicted"/>
<comment type="caution">
    <text evidence="3">The sequence shown here is derived from an EMBL/GenBank/DDBJ whole genome shotgun (WGS) entry which is preliminary data.</text>
</comment>
<dbReference type="PANTHER" id="PTHR33463:SF209">
    <property type="entry name" value="DISEASE RESISTANCE PROTEIN RPS2-LIKE"/>
    <property type="match status" value="1"/>
</dbReference>
<organism evidence="3 4">
    <name type="scientific">Gossypium arboreum</name>
    <name type="common">Tree cotton</name>
    <name type="synonym">Gossypium nanking</name>
    <dbReference type="NCBI Taxonomy" id="29729"/>
    <lineage>
        <taxon>Eukaryota</taxon>
        <taxon>Viridiplantae</taxon>
        <taxon>Streptophyta</taxon>
        <taxon>Embryophyta</taxon>
        <taxon>Tracheophyta</taxon>
        <taxon>Spermatophyta</taxon>
        <taxon>Magnoliopsida</taxon>
        <taxon>eudicotyledons</taxon>
        <taxon>Gunneridae</taxon>
        <taxon>Pentapetalae</taxon>
        <taxon>rosids</taxon>
        <taxon>malvids</taxon>
        <taxon>Malvales</taxon>
        <taxon>Malvaceae</taxon>
        <taxon>Malvoideae</taxon>
        <taxon>Gossypium</taxon>
    </lineage>
</organism>